<sequence>MVRPNEHIRGIKIEPKNLNKKKEEEVADRNDVQCDERVVELDTTAFRDRTSEDEQILTDCNEDDLLGLSKDSFGESGATQKFGEMDLSSDGEQNTTVVSAHGRMTESSPPTDVAKEDQCSLSEEGRPHGVKNANLVRQAAEELPRAPPRDLANADGAERSGVVLIKGEVPRQEAQA</sequence>
<feature type="region of interest" description="Disordered" evidence="1">
    <location>
        <begin position="68"/>
        <end position="176"/>
    </location>
</feature>
<evidence type="ECO:0000313" key="2">
    <source>
        <dbReference type="EMBL" id="KNC22218.1"/>
    </source>
</evidence>
<accession>A0A0L0BQF7</accession>
<organism evidence="2 3">
    <name type="scientific">Lucilia cuprina</name>
    <name type="common">Green bottle fly</name>
    <name type="synonym">Australian sheep blowfly</name>
    <dbReference type="NCBI Taxonomy" id="7375"/>
    <lineage>
        <taxon>Eukaryota</taxon>
        <taxon>Metazoa</taxon>
        <taxon>Ecdysozoa</taxon>
        <taxon>Arthropoda</taxon>
        <taxon>Hexapoda</taxon>
        <taxon>Insecta</taxon>
        <taxon>Pterygota</taxon>
        <taxon>Neoptera</taxon>
        <taxon>Endopterygota</taxon>
        <taxon>Diptera</taxon>
        <taxon>Brachycera</taxon>
        <taxon>Muscomorpha</taxon>
        <taxon>Oestroidea</taxon>
        <taxon>Calliphoridae</taxon>
        <taxon>Luciliinae</taxon>
        <taxon>Lucilia</taxon>
    </lineage>
</organism>
<feature type="compositionally biased region" description="Basic and acidic residues" evidence="1">
    <location>
        <begin position="113"/>
        <end position="127"/>
    </location>
</feature>
<comment type="caution">
    <text evidence="2">The sequence shown here is derived from an EMBL/GenBank/DDBJ whole genome shotgun (WGS) entry which is preliminary data.</text>
</comment>
<dbReference type="OrthoDB" id="8035758at2759"/>
<keyword evidence="3" id="KW-1185">Reference proteome</keyword>
<protein>
    <submittedName>
        <fullName evidence="2">Uncharacterized protein</fullName>
    </submittedName>
</protein>
<evidence type="ECO:0000256" key="1">
    <source>
        <dbReference type="SAM" id="MobiDB-lite"/>
    </source>
</evidence>
<dbReference type="EMBL" id="JRES01001533">
    <property type="protein sequence ID" value="KNC22218.1"/>
    <property type="molecule type" value="Genomic_DNA"/>
</dbReference>
<proteinExistence type="predicted"/>
<evidence type="ECO:0000313" key="3">
    <source>
        <dbReference type="Proteomes" id="UP000037069"/>
    </source>
</evidence>
<name>A0A0L0BQF7_LUCCU</name>
<gene>
    <name evidence="2" type="ORF">FF38_01871</name>
</gene>
<feature type="compositionally biased region" description="Basic and acidic residues" evidence="1">
    <location>
        <begin position="139"/>
        <end position="148"/>
    </location>
</feature>
<dbReference type="Proteomes" id="UP000037069">
    <property type="component" value="Unassembled WGS sequence"/>
</dbReference>
<dbReference type="AlphaFoldDB" id="A0A0L0BQF7"/>
<reference evidence="2 3" key="1">
    <citation type="journal article" date="2015" name="Nat. Commun.">
        <title>Lucilia cuprina genome unlocks parasitic fly biology to underpin future interventions.</title>
        <authorList>
            <person name="Anstead C.A."/>
            <person name="Korhonen P.K."/>
            <person name="Young N.D."/>
            <person name="Hall R.S."/>
            <person name="Jex A.R."/>
            <person name="Murali S.C."/>
            <person name="Hughes D.S."/>
            <person name="Lee S.F."/>
            <person name="Perry T."/>
            <person name="Stroehlein A.J."/>
            <person name="Ansell B.R."/>
            <person name="Breugelmans B."/>
            <person name="Hofmann A."/>
            <person name="Qu J."/>
            <person name="Dugan S."/>
            <person name="Lee S.L."/>
            <person name="Chao H."/>
            <person name="Dinh H."/>
            <person name="Han Y."/>
            <person name="Doddapaneni H.V."/>
            <person name="Worley K.C."/>
            <person name="Muzny D.M."/>
            <person name="Ioannidis P."/>
            <person name="Waterhouse R.M."/>
            <person name="Zdobnov E.M."/>
            <person name="James P.J."/>
            <person name="Bagnall N.H."/>
            <person name="Kotze A.C."/>
            <person name="Gibbs R.A."/>
            <person name="Richards S."/>
            <person name="Batterham P."/>
            <person name="Gasser R.B."/>
        </authorList>
    </citation>
    <scope>NUCLEOTIDE SEQUENCE [LARGE SCALE GENOMIC DNA]</scope>
    <source>
        <strain evidence="2 3">LS</strain>
        <tissue evidence="2">Full body</tissue>
    </source>
</reference>